<comment type="similarity">
    <text evidence="1">Belongs to the peptidase A1 family.</text>
</comment>
<proteinExistence type="inferred from homology"/>
<dbReference type="AlphaFoldDB" id="A0AAV6WSB5"/>
<dbReference type="Pfam" id="PF14541">
    <property type="entry name" value="TAXi_C"/>
    <property type="match status" value="1"/>
</dbReference>
<feature type="domain" description="Xylanase inhibitor N-terminal" evidence="3">
    <location>
        <begin position="3"/>
        <end position="169"/>
    </location>
</feature>
<dbReference type="PANTHER" id="PTHR47965">
    <property type="entry name" value="ASPARTYL PROTEASE-RELATED"/>
    <property type="match status" value="1"/>
</dbReference>
<name>A0AAV6WSB5_9LAMI</name>
<dbReference type="Gene3D" id="2.40.70.10">
    <property type="entry name" value="Acid Proteases"/>
    <property type="match status" value="2"/>
</dbReference>
<dbReference type="GO" id="GO:0006508">
    <property type="term" value="P:proteolysis"/>
    <property type="evidence" value="ECO:0007669"/>
    <property type="project" value="InterPro"/>
</dbReference>
<dbReference type="Pfam" id="PF14543">
    <property type="entry name" value="TAXi_N"/>
    <property type="match status" value="1"/>
</dbReference>
<dbReference type="EMBL" id="WHWC01000013">
    <property type="protein sequence ID" value="KAG8370714.1"/>
    <property type="molecule type" value="Genomic_DNA"/>
</dbReference>
<dbReference type="PANTHER" id="PTHR47965:SF6">
    <property type="entry name" value="ASPARTIC PROTEINASE GIP1-RELATED"/>
    <property type="match status" value="1"/>
</dbReference>
<evidence type="ECO:0008006" key="6">
    <source>
        <dbReference type="Google" id="ProtNLM"/>
    </source>
</evidence>
<protein>
    <recommendedName>
        <fullName evidence="6">Peptidase A1 domain-containing protein</fullName>
    </recommendedName>
</protein>
<evidence type="ECO:0000259" key="2">
    <source>
        <dbReference type="Pfam" id="PF14541"/>
    </source>
</evidence>
<accession>A0AAV6WSB5</accession>
<organism evidence="4 5">
    <name type="scientific">Buddleja alternifolia</name>
    <dbReference type="NCBI Taxonomy" id="168488"/>
    <lineage>
        <taxon>Eukaryota</taxon>
        <taxon>Viridiplantae</taxon>
        <taxon>Streptophyta</taxon>
        <taxon>Embryophyta</taxon>
        <taxon>Tracheophyta</taxon>
        <taxon>Spermatophyta</taxon>
        <taxon>Magnoliopsida</taxon>
        <taxon>eudicotyledons</taxon>
        <taxon>Gunneridae</taxon>
        <taxon>Pentapetalae</taxon>
        <taxon>asterids</taxon>
        <taxon>lamiids</taxon>
        <taxon>Lamiales</taxon>
        <taxon>Scrophulariaceae</taxon>
        <taxon>Buddlejeae</taxon>
        <taxon>Buddleja</taxon>
    </lineage>
</organism>
<reference evidence="4" key="1">
    <citation type="submission" date="2019-10" db="EMBL/GenBank/DDBJ databases">
        <authorList>
            <person name="Zhang R."/>
            <person name="Pan Y."/>
            <person name="Wang J."/>
            <person name="Ma R."/>
            <person name="Yu S."/>
        </authorList>
    </citation>
    <scope>NUCLEOTIDE SEQUENCE</scope>
    <source>
        <strain evidence="4">LA-IB0</strain>
        <tissue evidence="4">Leaf</tissue>
    </source>
</reference>
<sequence>MLIYLKTPLQPSNFHLDLGSYLPWYDCVRHYNKSSSYKPVYSNTTLCDNIRPGMFSNCFEPPGPGCFNDSCGFFPENPVSRKSATGNLLVDKFAVLKEPGRPGLISELVFACTDASPYAKMYRGLARGSTGLAALGRFNYSLPAQISRVSSSPQIFVVCLPSSSKSKGIRILRHAFVKESNALNLTLIKPVEPFRVCYAADRITNTVVGPRVPTIDLVLQSDEVFWRIYGSNSMVRIRSENVDSWCLGFVDGGIEPKTSIVIGGHQFEDNLLQFDLEHERLGFSSSLLSRSTNCANFDPNIK</sequence>
<dbReference type="Proteomes" id="UP000826271">
    <property type="component" value="Unassembled WGS sequence"/>
</dbReference>
<dbReference type="InterPro" id="IPR032799">
    <property type="entry name" value="TAXi_C"/>
</dbReference>
<dbReference type="GO" id="GO:0004190">
    <property type="term" value="F:aspartic-type endopeptidase activity"/>
    <property type="evidence" value="ECO:0007669"/>
    <property type="project" value="InterPro"/>
</dbReference>
<dbReference type="SUPFAM" id="SSF50630">
    <property type="entry name" value="Acid proteases"/>
    <property type="match status" value="1"/>
</dbReference>
<evidence type="ECO:0000313" key="5">
    <source>
        <dbReference type="Proteomes" id="UP000826271"/>
    </source>
</evidence>
<evidence type="ECO:0000256" key="1">
    <source>
        <dbReference type="ARBA" id="ARBA00007447"/>
    </source>
</evidence>
<keyword evidence="5" id="KW-1185">Reference proteome</keyword>
<dbReference type="InterPro" id="IPR032861">
    <property type="entry name" value="TAXi_N"/>
</dbReference>
<feature type="domain" description="Xylanase inhibitor C-terminal" evidence="2">
    <location>
        <begin position="172"/>
        <end position="284"/>
    </location>
</feature>
<evidence type="ECO:0000313" key="4">
    <source>
        <dbReference type="EMBL" id="KAG8370714.1"/>
    </source>
</evidence>
<evidence type="ECO:0000259" key="3">
    <source>
        <dbReference type="Pfam" id="PF14543"/>
    </source>
</evidence>
<comment type="caution">
    <text evidence="4">The sequence shown here is derived from an EMBL/GenBank/DDBJ whole genome shotgun (WGS) entry which is preliminary data.</text>
</comment>
<dbReference type="InterPro" id="IPR021109">
    <property type="entry name" value="Peptidase_aspartic_dom_sf"/>
</dbReference>
<dbReference type="InterPro" id="IPR001461">
    <property type="entry name" value="Aspartic_peptidase_A1"/>
</dbReference>
<gene>
    <name evidence="4" type="ORF">BUALT_Bualt13G0012000</name>
</gene>